<protein>
    <submittedName>
        <fullName evidence="1">Uncharacterized protein</fullName>
    </submittedName>
</protein>
<dbReference type="Proteomes" id="UP000499080">
    <property type="component" value="Unassembled WGS sequence"/>
</dbReference>
<organism evidence="1 2">
    <name type="scientific">Araneus ventricosus</name>
    <name type="common">Orbweaver spider</name>
    <name type="synonym">Epeira ventricosa</name>
    <dbReference type="NCBI Taxonomy" id="182803"/>
    <lineage>
        <taxon>Eukaryota</taxon>
        <taxon>Metazoa</taxon>
        <taxon>Ecdysozoa</taxon>
        <taxon>Arthropoda</taxon>
        <taxon>Chelicerata</taxon>
        <taxon>Arachnida</taxon>
        <taxon>Araneae</taxon>
        <taxon>Araneomorphae</taxon>
        <taxon>Entelegynae</taxon>
        <taxon>Araneoidea</taxon>
        <taxon>Araneidae</taxon>
        <taxon>Araneus</taxon>
    </lineage>
</organism>
<name>A0A4Y2S6E3_ARAVE</name>
<proteinExistence type="predicted"/>
<accession>A0A4Y2S6E3</accession>
<dbReference type="AlphaFoldDB" id="A0A4Y2S6E3"/>
<reference evidence="1 2" key="1">
    <citation type="journal article" date="2019" name="Sci. Rep.">
        <title>Orb-weaving spider Araneus ventricosus genome elucidates the spidroin gene catalogue.</title>
        <authorList>
            <person name="Kono N."/>
            <person name="Nakamura H."/>
            <person name="Ohtoshi R."/>
            <person name="Moran D.A.P."/>
            <person name="Shinohara A."/>
            <person name="Yoshida Y."/>
            <person name="Fujiwara M."/>
            <person name="Mori M."/>
            <person name="Tomita M."/>
            <person name="Arakawa K."/>
        </authorList>
    </citation>
    <scope>NUCLEOTIDE SEQUENCE [LARGE SCALE GENOMIC DNA]</scope>
</reference>
<keyword evidence="2" id="KW-1185">Reference proteome</keyword>
<evidence type="ECO:0000313" key="1">
    <source>
        <dbReference type="EMBL" id="GBN82790.1"/>
    </source>
</evidence>
<sequence length="114" mass="13539">MNPADEGNNVVEYVFQFIDRLKRCKELALDKILEMQTKRKVWYDRKAIKREFSEGYLVLVVSSRKPNKLAVECKGPEKMEKKLYETNYDVSFEGKKDNNQVYHVNMLISYHKQA</sequence>
<dbReference type="EMBL" id="BGPR01019735">
    <property type="protein sequence ID" value="GBN82790.1"/>
    <property type="molecule type" value="Genomic_DNA"/>
</dbReference>
<gene>
    <name evidence="1" type="ORF">AVEN_206962_1</name>
</gene>
<comment type="caution">
    <text evidence="1">The sequence shown here is derived from an EMBL/GenBank/DDBJ whole genome shotgun (WGS) entry which is preliminary data.</text>
</comment>
<evidence type="ECO:0000313" key="2">
    <source>
        <dbReference type="Proteomes" id="UP000499080"/>
    </source>
</evidence>
<dbReference type="OrthoDB" id="10000497at2759"/>